<dbReference type="Pfam" id="PF05069">
    <property type="entry name" value="Phage_tail_S"/>
    <property type="match status" value="1"/>
</dbReference>
<dbReference type="EMBL" id="CP015093">
    <property type="protein sequence ID" value="APZ54119.1"/>
    <property type="molecule type" value="Genomic_DNA"/>
</dbReference>
<organism evidence="1 2">
    <name type="scientific">Salipiger abyssi</name>
    <dbReference type="NCBI Taxonomy" id="1250539"/>
    <lineage>
        <taxon>Bacteria</taxon>
        <taxon>Pseudomonadati</taxon>
        <taxon>Pseudomonadota</taxon>
        <taxon>Alphaproteobacteria</taxon>
        <taxon>Rhodobacterales</taxon>
        <taxon>Roseobacteraceae</taxon>
        <taxon>Salipiger</taxon>
    </lineage>
</organism>
<reference evidence="1 2" key="1">
    <citation type="submission" date="2016-04" db="EMBL/GenBank/DDBJ databases">
        <title>Deep-sea bacteria in the southern Pacific.</title>
        <authorList>
            <person name="Tang K."/>
        </authorList>
    </citation>
    <scope>NUCLEOTIDE SEQUENCE [LARGE SCALE GENOMIC DNA]</scope>
    <source>
        <strain evidence="1 2">JLT2014</strain>
    </source>
</reference>
<dbReference type="AlphaFoldDB" id="A0A1P8UXK0"/>
<dbReference type="KEGG" id="paby:Ga0080574_TMP3785"/>
<name>A0A1P8UXK0_9RHOB</name>
<dbReference type="STRING" id="1250539.Ga0080574_TMP3785"/>
<dbReference type="OrthoDB" id="2081253at2"/>
<protein>
    <submittedName>
        <fullName evidence="1">Phage virion morphogenesis protein</fullName>
    </submittedName>
</protein>
<sequence>MVVTLTVSFDDVAPRAALARADAGARDLTPLMDQIGTVLVNGAVERIGQTNVAPDGTPWPKSLRAQLEDGVTLHDSGQLMRSITEEAAPNQVTVGSNMIYAGIHQTGGTIVPREKGALTFTLANGETVTVGSVTIPARPYLGISEGEQADIEDLSVAYFTGLLDGGAP</sequence>
<dbReference type="NCBIfam" id="TIGR01635">
    <property type="entry name" value="tail_comp_S"/>
    <property type="match status" value="1"/>
</dbReference>
<dbReference type="RefSeq" id="WP_076703332.1">
    <property type="nucleotide sequence ID" value="NZ_CP015093.1"/>
</dbReference>
<evidence type="ECO:0000313" key="1">
    <source>
        <dbReference type="EMBL" id="APZ54119.1"/>
    </source>
</evidence>
<evidence type="ECO:0000313" key="2">
    <source>
        <dbReference type="Proteomes" id="UP000187059"/>
    </source>
</evidence>
<dbReference type="Proteomes" id="UP000187059">
    <property type="component" value="Chromosome"/>
</dbReference>
<keyword evidence="2" id="KW-1185">Reference proteome</keyword>
<proteinExistence type="predicted"/>
<dbReference type="InterPro" id="IPR006522">
    <property type="entry name" value="Phage_virion_morphogenesis"/>
</dbReference>
<accession>A0A1P8UXK0</accession>
<gene>
    <name evidence="1" type="ORF">Ga0080574_TMP3785</name>
</gene>